<evidence type="ECO:0000313" key="2">
    <source>
        <dbReference type="EMBL" id="ERJ17597.1"/>
    </source>
</evidence>
<name>U2EGS5_9GAMM</name>
<dbReference type="STRING" id="1033802.SSPSH_003577"/>
<proteinExistence type="predicted"/>
<feature type="signal peptide" evidence="1">
    <location>
        <begin position="1"/>
        <end position="30"/>
    </location>
</feature>
<dbReference type="RefSeq" id="WP_006915280.1">
    <property type="nucleotide sequence ID" value="NZ_AFNV02000033.1"/>
</dbReference>
<sequence length="150" mass="16329">MFKYDSGIAACVYALLWFAFCSSVPMVASAQSAIVNTHKPFTLKVRYGANADPAEAGAEGPKARRIETSVAELDSGRIETRDAVLEYWIDATGESGDIALSVDFTHAIANGQVHSQTRVLMRAREWKRIAVATDSDTDSTDTVFVRVDPN</sequence>
<reference evidence="2 3" key="1">
    <citation type="journal article" date="2011" name="J. Bacteriol.">
        <title>Genome sequence of Salinisphaera shabanensis, a gammaproteobacterium from the harsh, variable environment of the brine-seawater interface of the Shaban Deep in the Red Sea.</title>
        <authorList>
            <person name="Antunes A."/>
            <person name="Alam I."/>
            <person name="Bajic V.B."/>
            <person name="Stingl U."/>
        </authorList>
    </citation>
    <scope>NUCLEOTIDE SEQUENCE [LARGE SCALE GENOMIC DNA]</scope>
    <source>
        <strain evidence="2 3">E1L3A</strain>
    </source>
</reference>
<reference evidence="2 3" key="2">
    <citation type="journal article" date="2013" name="PLoS ONE">
        <title>INDIGO - INtegrated Data Warehouse of MIcrobial GenOmes with Examples from the Red Sea Extremophiles.</title>
        <authorList>
            <person name="Alam I."/>
            <person name="Antunes A."/>
            <person name="Kamau A.A."/>
            <person name="Ba Alawi W."/>
            <person name="Kalkatawi M."/>
            <person name="Stingl U."/>
            <person name="Bajic V.B."/>
        </authorList>
    </citation>
    <scope>NUCLEOTIDE SEQUENCE [LARGE SCALE GENOMIC DNA]</scope>
    <source>
        <strain evidence="2 3">E1L3A</strain>
    </source>
</reference>
<comment type="caution">
    <text evidence="2">The sequence shown here is derived from an EMBL/GenBank/DDBJ whole genome shotgun (WGS) entry which is preliminary data.</text>
</comment>
<evidence type="ECO:0000313" key="3">
    <source>
        <dbReference type="Proteomes" id="UP000006242"/>
    </source>
</evidence>
<dbReference type="EMBL" id="AFNV02000033">
    <property type="protein sequence ID" value="ERJ17597.1"/>
    <property type="molecule type" value="Genomic_DNA"/>
</dbReference>
<evidence type="ECO:0000256" key="1">
    <source>
        <dbReference type="SAM" id="SignalP"/>
    </source>
</evidence>
<accession>U2EGS5</accession>
<protein>
    <submittedName>
        <fullName evidence="2">Uncharacterized protein</fullName>
    </submittedName>
</protein>
<gene>
    <name evidence="2" type="ORF">SSPSH_003577</name>
</gene>
<dbReference type="Proteomes" id="UP000006242">
    <property type="component" value="Unassembled WGS sequence"/>
</dbReference>
<keyword evidence="3" id="KW-1185">Reference proteome</keyword>
<feature type="chain" id="PRO_5004626662" evidence="1">
    <location>
        <begin position="31"/>
        <end position="150"/>
    </location>
</feature>
<dbReference type="AlphaFoldDB" id="U2EGS5"/>
<keyword evidence="1" id="KW-0732">Signal</keyword>
<organism evidence="2 3">
    <name type="scientific">Salinisphaera shabanensis E1L3A</name>
    <dbReference type="NCBI Taxonomy" id="1033802"/>
    <lineage>
        <taxon>Bacteria</taxon>
        <taxon>Pseudomonadati</taxon>
        <taxon>Pseudomonadota</taxon>
        <taxon>Gammaproteobacteria</taxon>
        <taxon>Salinisphaerales</taxon>
        <taxon>Salinisphaeraceae</taxon>
        <taxon>Salinisphaera</taxon>
    </lineage>
</organism>